<accession>A0A2A6D285</accession>
<dbReference type="AlphaFoldDB" id="A0A2A6D285"/>
<reference evidence="2" key="1">
    <citation type="journal article" date="2008" name="Nat. Genet.">
        <title>The Pristionchus pacificus genome provides a unique perspective on nematode lifestyle and parasitism.</title>
        <authorList>
            <person name="Dieterich C."/>
            <person name="Clifton S.W."/>
            <person name="Schuster L.N."/>
            <person name="Chinwalla A."/>
            <person name="Delehaunty K."/>
            <person name="Dinkelacker I."/>
            <person name="Fulton L."/>
            <person name="Fulton R."/>
            <person name="Godfrey J."/>
            <person name="Minx P."/>
            <person name="Mitreva M."/>
            <person name="Roeseler W."/>
            <person name="Tian H."/>
            <person name="Witte H."/>
            <person name="Yang S.P."/>
            <person name="Wilson R.K."/>
            <person name="Sommer R.J."/>
        </authorList>
    </citation>
    <scope>NUCLEOTIDE SEQUENCE [LARGE SCALE GENOMIC DNA]</scope>
    <source>
        <strain evidence="2">PS312</strain>
    </source>
</reference>
<organism evidence="1 2">
    <name type="scientific">Pristionchus pacificus</name>
    <name type="common">Parasitic nematode worm</name>
    <dbReference type="NCBI Taxonomy" id="54126"/>
    <lineage>
        <taxon>Eukaryota</taxon>
        <taxon>Metazoa</taxon>
        <taxon>Ecdysozoa</taxon>
        <taxon>Nematoda</taxon>
        <taxon>Chromadorea</taxon>
        <taxon>Rhabditida</taxon>
        <taxon>Rhabditina</taxon>
        <taxon>Diplogasteromorpha</taxon>
        <taxon>Diplogasteroidea</taxon>
        <taxon>Neodiplogasteridae</taxon>
        <taxon>Pristionchus</taxon>
    </lineage>
</organism>
<dbReference type="EnsemblMetazoa" id="PPA46036.1">
    <property type="protein sequence ID" value="PPA46036.1"/>
    <property type="gene ID" value="WBGene00284405"/>
</dbReference>
<dbReference type="Proteomes" id="UP000005239">
    <property type="component" value="Unassembled WGS sequence"/>
</dbReference>
<evidence type="ECO:0000313" key="2">
    <source>
        <dbReference type="Proteomes" id="UP000005239"/>
    </source>
</evidence>
<name>A0A2A6D285_PRIPA</name>
<sequence length="179" mass="20303">MKRPIFHTQTALATKRMRYAAHVISASTNQVMLTSRPLIMVHDATDCTRELCIVRGGRLWLLRLPISYMFARIIDFMQDIARNNGASPTLLNLPPLIPNLRVHFGVYPDVTGINFIEICTPRLERISSPRLTGYRIGRKIKRSGQVAKARRVKQTLSDLTWVKDGIVAADSLDRYLDAD</sequence>
<protein>
    <submittedName>
        <fullName evidence="1">Uncharacterized protein</fullName>
    </submittedName>
</protein>
<accession>A0A8R1V250</accession>
<reference evidence="1" key="2">
    <citation type="submission" date="2022-06" db="UniProtKB">
        <authorList>
            <consortium name="EnsemblMetazoa"/>
        </authorList>
    </citation>
    <scope>IDENTIFICATION</scope>
    <source>
        <strain evidence="1">PS312</strain>
    </source>
</reference>
<keyword evidence="2" id="KW-1185">Reference proteome</keyword>
<evidence type="ECO:0000313" key="1">
    <source>
        <dbReference type="EnsemblMetazoa" id="PPA46036.1"/>
    </source>
</evidence>
<proteinExistence type="predicted"/>
<gene>
    <name evidence="1" type="primary">WBGene00284405</name>
</gene>